<dbReference type="Proteomes" id="UP001164459">
    <property type="component" value="Chromosome"/>
</dbReference>
<organism evidence="1 2">
    <name type="scientific">Nannocystis punicea</name>
    <dbReference type="NCBI Taxonomy" id="2995304"/>
    <lineage>
        <taxon>Bacteria</taxon>
        <taxon>Pseudomonadati</taxon>
        <taxon>Myxococcota</taxon>
        <taxon>Polyangia</taxon>
        <taxon>Nannocystales</taxon>
        <taxon>Nannocystaceae</taxon>
        <taxon>Nannocystis</taxon>
    </lineage>
</organism>
<proteinExistence type="predicted"/>
<sequence length="84" mass="8797">MADELRATPIKGDTGRAESTIAVPTDRNVFIATEAKRGVRYLGIGPAHAAAAERAMGEAIAAMVAGKRVEPEQGEPVAREEPTP</sequence>
<accession>A0ABY7HDM4</accession>
<gene>
    <name evidence="1" type="ORF">O0S08_13725</name>
</gene>
<protein>
    <submittedName>
        <fullName evidence="1">Uncharacterized protein</fullName>
    </submittedName>
</protein>
<reference evidence="1" key="1">
    <citation type="submission" date="2022-11" db="EMBL/GenBank/DDBJ databases">
        <title>Minimal conservation of predation-associated metabolite biosynthetic gene clusters underscores biosynthetic potential of Myxococcota including descriptions for ten novel species: Archangium lansinium sp. nov., Myxococcus landrumus sp. nov., Nannocystis bai.</title>
        <authorList>
            <person name="Ahearne A."/>
            <person name="Stevens C."/>
            <person name="Dowd S."/>
        </authorList>
    </citation>
    <scope>NUCLEOTIDE SEQUENCE</scope>
    <source>
        <strain evidence="1">Fl3</strain>
    </source>
</reference>
<keyword evidence="2" id="KW-1185">Reference proteome</keyword>
<evidence type="ECO:0000313" key="1">
    <source>
        <dbReference type="EMBL" id="WAS97202.1"/>
    </source>
</evidence>
<evidence type="ECO:0000313" key="2">
    <source>
        <dbReference type="Proteomes" id="UP001164459"/>
    </source>
</evidence>
<dbReference type="RefSeq" id="WP_269039566.1">
    <property type="nucleotide sequence ID" value="NZ_CP114040.1"/>
</dbReference>
<name>A0ABY7HDM4_9BACT</name>
<dbReference type="EMBL" id="CP114040">
    <property type="protein sequence ID" value="WAS97202.1"/>
    <property type="molecule type" value="Genomic_DNA"/>
</dbReference>